<dbReference type="PANTHER" id="PTHR11474">
    <property type="entry name" value="TYROSINASE FAMILY MEMBER"/>
    <property type="match status" value="1"/>
</dbReference>
<dbReference type="SUPFAM" id="SSF48056">
    <property type="entry name" value="Di-copper centre-containing domain"/>
    <property type="match status" value="1"/>
</dbReference>
<keyword evidence="2" id="KW-0186">Copper</keyword>
<keyword evidence="1" id="KW-0479">Metal-binding</keyword>
<dbReference type="InterPro" id="IPR050316">
    <property type="entry name" value="Tyrosinase/Hemocyanin"/>
</dbReference>
<accession>A0A6A5YJL3</accession>
<evidence type="ECO:0000313" key="6">
    <source>
        <dbReference type="Proteomes" id="UP000799770"/>
    </source>
</evidence>
<evidence type="ECO:0000313" key="5">
    <source>
        <dbReference type="EMBL" id="KAF2106338.1"/>
    </source>
</evidence>
<feature type="transmembrane region" description="Helical" evidence="3">
    <location>
        <begin position="12"/>
        <end position="32"/>
    </location>
</feature>
<name>A0A6A5YJL3_9PLEO</name>
<evidence type="ECO:0000259" key="4">
    <source>
        <dbReference type="Pfam" id="PF00264"/>
    </source>
</evidence>
<dbReference type="GO" id="GO:0016491">
    <property type="term" value="F:oxidoreductase activity"/>
    <property type="evidence" value="ECO:0007669"/>
    <property type="project" value="InterPro"/>
</dbReference>
<sequence length="372" mass="42355">MRPPKDHKRSIRSVILTLIALIAGAAIIFKAWELVAVLENKLVALETNVGADQPEQVCIEPAQRKSWTTLSREEKAEYIRAVKCLAERPSYLNPNSTVYDDFSYIHITMGNAMHMGSGNLPWHRLHLHLYEQALRSECGYGGLQVYWAWEEESEDPIHSDFFDPETGFGGNGNLTGDHLSPEDSMTRIDKNRCLVDGPFKDLQPQWYARLPDPKSVDPYVDPVFDPHCITRSFTEAFKDPKKHAKEFPPIPFGPNAVSKLLAIEDYSEFNLAAEAMHAWLPVSVGGDYMALTAPNDPTFYPHLTNIDRMWWKWQAKNGKKKGMAYDGATYRLSEVNASLDDIIPFPAFIGLDRPMRIRDMMDTESDYLCYTY</sequence>
<reference evidence="5" key="1">
    <citation type="journal article" date="2020" name="Stud. Mycol.">
        <title>101 Dothideomycetes genomes: a test case for predicting lifestyles and emergence of pathogens.</title>
        <authorList>
            <person name="Haridas S."/>
            <person name="Albert R."/>
            <person name="Binder M."/>
            <person name="Bloem J."/>
            <person name="Labutti K."/>
            <person name="Salamov A."/>
            <person name="Andreopoulos B."/>
            <person name="Baker S."/>
            <person name="Barry K."/>
            <person name="Bills G."/>
            <person name="Bluhm B."/>
            <person name="Cannon C."/>
            <person name="Castanera R."/>
            <person name="Culley D."/>
            <person name="Daum C."/>
            <person name="Ezra D."/>
            <person name="Gonzalez J."/>
            <person name="Henrissat B."/>
            <person name="Kuo A."/>
            <person name="Liang C."/>
            <person name="Lipzen A."/>
            <person name="Lutzoni F."/>
            <person name="Magnuson J."/>
            <person name="Mondo S."/>
            <person name="Nolan M."/>
            <person name="Ohm R."/>
            <person name="Pangilinan J."/>
            <person name="Park H.-J."/>
            <person name="Ramirez L."/>
            <person name="Alfaro M."/>
            <person name="Sun H."/>
            <person name="Tritt A."/>
            <person name="Yoshinaga Y."/>
            <person name="Zwiers L.-H."/>
            <person name="Turgeon B."/>
            <person name="Goodwin S."/>
            <person name="Spatafora J."/>
            <person name="Crous P."/>
            <person name="Grigoriev I."/>
        </authorList>
    </citation>
    <scope>NUCLEOTIDE SEQUENCE</scope>
    <source>
        <strain evidence="5">CBS 627.86</strain>
    </source>
</reference>
<protein>
    <recommendedName>
        <fullName evidence="4">Tyrosinase copper-binding domain-containing protein</fullName>
    </recommendedName>
</protein>
<dbReference type="EMBL" id="ML977363">
    <property type="protein sequence ID" value="KAF2106338.1"/>
    <property type="molecule type" value="Genomic_DNA"/>
</dbReference>
<dbReference type="AlphaFoldDB" id="A0A6A5YJL3"/>
<keyword evidence="3" id="KW-0472">Membrane</keyword>
<dbReference type="OrthoDB" id="6132182at2759"/>
<dbReference type="PRINTS" id="PR00092">
    <property type="entry name" value="TYROSINASE"/>
</dbReference>
<dbReference type="Pfam" id="PF00264">
    <property type="entry name" value="Tyrosinase"/>
    <property type="match status" value="1"/>
</dbReference>
<evidence type="ECO:0000256" key="1">
    <source>
        <dbReference type="ARBA" id="ARBA00022723"/>
    </source>
</evidence>
<gene>
    <name evidence="5" type="ORF">BDV96DRAFT_507902</name>
</gene>
<evidence type="ECO:0000256" key="3">
    <source>
        <dbReference type="SAM" id="Phobius"/>
    </source>
</evidence>
<feature type="domain" description="Tyrosinase copper-binding" evidence="4">
    <location>
        <begin position="97"/>
        <end position="316"/>
    </location>
</feature>
<dbReference type="Proteomes" id="UP000799770">
    <property type="component" value="Unassembled WGS sequence"/>
</dbReference>
<keyword evidence="3" id="KW-1133">Transmembrane helix</keyword>
<dbReference type="InterPro" id="IPR008922">
    <property type="entry name" value="Di-copper_centre_dom_sf"/>
</dbReference>
<keyword evidence="6" id="KW-1185">Reference proteome</keyword>
<dbReference type="InterPro" id="IPR002227">
    <property type="entry name" value="Tyrosinase_Cu-bd"/>
</dbReference>
<proteinExistence type="predicted"/>
<evidence type="ECO:0000256" key="2">
    <source>
        <dbReference type="ARBA" id="ARBA00023008"/>
    </source>
</evidence>
<organism evidence="5 6">
    <name type="scientific">Lophiotrema nucula</name>
    <dbReference type="NCBI Taxonomy" id="690887"/>
    <lineage>
        <taxon>Eukaryota</taxon>
        <taxon>Fungi</taxon>
        <taxon>Dikarya</taxon>
        <taxon>Ascomycota</taxon>
        <taxon>Pezizomycotina</taxon>
        <taxon>Dothideomycetes</taxon>
        <taxon>Pleosporomycetidae</taxon>
        <taxon>Pleosporales</taxon>
        <taxon>Lophiotremataceae</taxon>
        <taxon>Lophiotrema</taxon>
    </lineage>
</organism>
<dbReference type="Gene3D" id="1.10.1280.10">
    <property type="entry name" value="Di-copper center containing domain from catechol oxidase"/>
    <property type="match status" value="1"/>
</dbReference>
<dbReference type="GO" id="GO:0046872">
    <property type="term" value="F:metal ion binding"/>
    <property type="evidence" value="ECO:0007669"/>
    <property type="project" value="UniProtKB-KW"/>
</dbReference>
<keyword evidence="3" id="KW-0812">Transmembrane</keyword>
<dbReference type="PANTHER" id="PTHR11474:SF126">
    <property type="entry name" value="TYROSINASE-LIKE PROTEIN TYR-1-RELATED"/>
    <property type="match status" value="1"/>
</dbReference>